<sequence>MTYDAQTPLPGYGYSTPVQPAPDHRMPGIGAAAAVLGFVEAGLGLTLVAYVLFTFATLGAGADDGGAVAVLVGVIVISGLTLLGSLFLARRSGRRLLIGATIAEIVIVLGLGVWAVADYSSVMASPVYYDYQGSPSNSGPDTAVVVALLAVLMVGFAMPVVRLALVAQPTVGTWLQNRPPAAPVWSAENQQWVAPRSGAGVVVALMAPVALLLVATVVVLANAEDQFDYYGATDTPAGVYGTDSEWSSLYDGGDPVQPPSSSDPFYESQYDADAQDCYDGDLGACDDLYSETEVGSLYEWLGSTCGGRQESETYGTCE</sequence>
<dbReference type="RefSeq" id="WP_091246490.1">
    <property type="nucleotide sequence ID" value="NZ_FNIR01000009.1"/>
</dbReference>
<protein>
    <submittedName>
        <fullName evidence="2">Uncharacterized protein</fullName>
    </submittedName>
</protein>
<gene>
    <name evidence="2" type="ORF">SAMN05660199_02899</name>
</gene>
<evidence type="ECO:0000256" key="1">
    <source>
        <dbReference type="SAM" id="Phobius"/>
    </source>
</evidence>
<keyword evidence="1" id="KW-1133">Transmembrane helix</keyword>
<feature type="transmembrane region" description="Helical" evidence="1">
    <location>
        <begin position="29"/>
        <end position="53"/>
    </location>
</feature>
<feature type="transmembrane region" description="Helical" evidence="1">
    <location>
        <begin position="143"/>
        <end position="165"/>
    </location>
</feature>
<dbReference type="OrthoDB" id="5197521at2"/>
<accession>A0A1H0NX47</accession>
<organism evidence="2 3">
    <name type="scientific">Klenkia soli</name>
    <dbReference type="NCBI Taxonomy" id="1052260"/>
    <lineage>
        <taxon>Bacteria</taxon>
        <taxon>Bacillati</taxon>
        <taxon>Actinomycetota</taxon>
        <taxon>Actinomycetes</taxon>
        <taxon>Geodermatophilales</taxon>
        <taxon>Geodermatophilaceae</taxon>
        <taxon>Klenkia</taxon>
    </lineage>
</organism>
<feature type="transmembrane region" description="Helical" evidence="1">
    <location>
        <begin position="199"/>
        <end position="221"/>
    </location>
</feature>
<proteinExistence type="predicted"/>
<keyword evidence="1" id="KW-0812">Transmembrane</keyword>
<keyword evidence="3" id="KW-1185">Reference proteome</keyword>
<feature type="transmembrane region" description="Helical" evidence="1">
    <location>
        <begin position="96"/>
        <end position="117"/>
    </location>
</feature>
<evidence type="ECO:0000313" key="2">
    <source>
        <dbReference type="EMBL" id="SDO97357.1"/>
    </source>
</evidence>
<dbReference type="EMBL" id="FNIR01000009">
    <property type="protein sequence ID" value="SDO97357.1"/>
    <property type="molecule type" value="Genomic_DNA"/>
</dbReference>
<dbReference type="Proteomes" id="UP000199088">
    <property type="component" value="Unassembled WGS sequence"/>
</dbReference>
<dbReference type="AlphaFoldDB" id="A0A1H0NX47"/>
<evidence type="ECO:0000313" key="3">
    <source>
        <dbReference type="Proteomes" id="UP000199088"/>
    </source>
</evidence>
<feature type="transmembrane region" description="Helical" evidence="1">
    <location>
        <begin position="65"/>
        <end position="89"/>
    </location>
</feature>
<name>A0A1H0NX47_9ACTN</name>
<keyword evidence="1" id="KW-0472">Membrane</keyword>
<reference evidence="3" key="1">
    <citation type="submission" date="2016-10" db="EMBL/GenBank/DDBJ databases">
        <authorList>
            <person name="Varghese N."/>
            <person name="Submissions S."/>
        </authorList>
    </citation>
    <scope>NUCLEOTIDE SEQUENCE [LARGE SCALE GENOMIC DNA]</scope>
    <source>
        <strain evidence="3">DSM 45843</strain>
    </source>
</reference>